<evidence type="ECO:0000259" key="2">
    <source>
        <dbReference type="PROSITE" id="PS50093"/>
    </source>
</evidence>
<dbReference type="AlphaFoldDB" id="A0A023PYT2"/>
<dbReference type="InterPro" id="IPR035986">
    <property type="entry name" value="PKD_dom_sf"/>
</dbReference>
<evidence type="ECO:0000256" key="1">
    <source>
        <dbReference type="SAM" id="MobiDB-lite"/>
    </source>
</evidence>
<accession>A0A023PYT2</accession>
<dbReference type="SMART" id="SM00089">
    <property type="entry name" value="PKD"/>
    <property type="match status" value="2"/>
</dbReference>
<protein>
    <recommendedName>
        <fullName evidence="2">PKD domain-containing protein</fullName>
    </recommendedName>
</protein>
<dbReference type="EMBL" id="KF724687">
    <property type="protein sequence ID" value="AHX39754.1"/>
    <property type="molecule type" value="Genomic_DNA"/>
</dbReference>
<feature type="region of interest" description="Disordered" evidence="1">
    <location>
        <begin position="161"/>
        <end position="189"/>
    </location>
</feature>
<dbReference type="PROSITE" id="PS50093">
    <property type="entry name" value="PKD"/>
    <property type="match status" value="1"/>
</dbReference>
<feature type="compositionally biased region" description="Polar residues" evidence="1">
    <location>
        <begin position="177"/>
        <end position="189"/>
    </location>
</feature>
<dbReference type="InterPro" id="IPR013783">
    <property type="entry name" value="Ig-like_fold"/>
</dbReference>
<proteinExistence type="predicted"/>
<organism evidence="3">
    <name type="scientific">Pseudoalteromonas luteoviolacea</name>
    <dbReference type="NCBI Taxonomy" id="43657"/>
    <lineage>
        <taxon>Bacteria</taxon>
        <taxon>Pseudomonadati</taxon>
        <taxon>Pseudomonadota</taxon>
        <taxon>Gammaproteobacteria</taxon>
        <taxon>Alteromonadales</taxon>
        <taxon>Pseudoalteromonadaceae</taxon>
        <taxon>Pseudoalteromonas</taxon>
    </lineage>
</organism>
<dbReference type="InterPro" id="IPR000601">
    <property type="entry name" value="PKD_dom"/>
</dbReference>
<dbReference type="SUPFAM" id="SSF49299">
    <property type="entry name" value="PKD domain"/>
    <property type="match status" value="2"/>
</dbReference>
<dbReference type="InterPro" id="IPR022409">
    <property type="entry name" value="PKD/Chitinase_dom"/>
</dbReference>
<dbReference type="Gene3D" id="2.60.40.10">
    <property type="entry name" value="Immunoglobulins"/>
    <property type="match status" value="2"/>
</dbReference>
<dbReference type="Pfam" id="PF00801">
    <property type="entry name" value="PKD"/>
    <property type="match status" value="1"/>
</dbReference>
<reference evidence="3" key="2">
    <citation type="journal article" date="2014" name="Science">
        <title>Marine tubeworm metamorphosis induced by arrays of bacterial phage tail-like structures.</title>
        <authorList>
            <person name="Shikuma N.J."/>
            <person name="Pilhofer M."/>
            <person name="Weiss G.L."/>
            <person name="Hadfield M.G."/>
            <person name="Jensen G.J."/>
            <person name="Newman D.K."/>
        </authorList>
    </citation>
    <scope>NUCLEOTIDE SEQUENCE</scope>
    <source>
        <strain evidence="3">HI1</strain>
    </source>
</reference>
<reference evidence="3" key="1">
    <citation type="journal article" date="2012" name="Sci. Rep.">
        <title>Recruitment in the sea: bacterial genes required for inducing larval settlement in a polychaete worm.</title>
        <authorList>
            <person name="Huang Y."/>
            <person name="Callahan S."/>
            <person name="Hadfield M.G."/>
        </authorList>
    </citation>
    <scope>NUCLEOTIDE SEQUENCE</scope>
    <source>
        <strain evidence="3">HI1</strain>
    </source>
</reference>
<dbReference type="CDD" id="cd00146">
    <property type="entry name" value="PKD"/>
    <property type="match status" value="1"/>
</dbReference>
<dbReference type="OrthoDB" id="9773411at2"/>
<dbReference type="RefSeq" id="WP_080760230.1">
    <property type="nucleotide sequence ID" value="NZ_JWIC01000006.1"/>
</dbReference>
<sequence length="212" mass="23433">MSIKRNTCIASLMYCIPYLLVAQETTYSWDFGDGTTSTEENPTHEYNTPGIYTVSLTAFINEKLSYSQQYEVNAISPAIKSISLALPDMIEVGKTSNARVLLSSDYDLSLDYQWEFPGGLFHTGQEVDFTFDEVGTHAVSVKAYYDDVMVAQDTFELNVAPNNENPSDPVAPADPSNRVQTSAAESSSGGTLGWFTPLLLLVSLRKKYIRLP</sequence>
<dbReference type="Pfam" id="PF18911">
    <property type="entry name" value="PKD_4"/>
    <property type="match status" value="1"/>
</dbReference>
<feature type="domain" description="PKD" evidence="2">
    <location>
        <begin position="24"/>
        <end position="58"/>
    </location>
</feature>
<evidence type="ECO:0000313" key="3">
    <source>
        <dbReference type="EMBL" id="AHX39754.1"/>
    </source>
</evidence>
<name>A0A023PYT2_9GAMM</name>